<name>A0A1H7RDV2_9FLAO</name>
<gene>
    <name evidence="5" type="ORF">SAMN04488008_104261</name>
</gene>
<keyword evidence="5" id="KW-0808">Transferase</keyword>
<evidence type="ECO:0000256" key="1">
    <source>
        <dbReference type="ARBA" id="ARBA00000085"/>
    </source>
</evidence>
<dbReference type="SMART" id="SM00387">
    <property type="entry name" value="HATPase_c"/>
    <property type="match status" value="1"/>
</dbReference>
<dbReference type="Pfam" id="PF02518">
    <property type="entry name" value="HATPase_c"/>
    <property type="match status" value="1"/>
</dbReference>
<keyword evidence="3" id="KW-0597">Phosphoprotein</keyword>
<dbReference type="PANTHER" id="PTHR43547">
    <property type="entry name" value="TWO-COMPONENT HISTIDINE KINASE"/>
    <property type="match status" value="1"/>
</dbReference>
<evidence type="ECO:0000256" key="2">
    <source>
        <dbReference type="ARBA" id="ARBA00012438"/>
    </source>
</evidence>
<evidence type="ECO:0000256" key="3">
    <source>
        <dbReference type="ARBA" id="ARBA00022553"/>
    </source>
</evidence>
<dbReference type="SUPFAM" id="SSF55874">
    <property type="entry name" value="ATPase domain of HSP90 chaperone/DNA topoisomerase II/histidine kinase"/>
    <property type="match status" value="1"/>
</dbReference>
<comment type="catalytic activity">
    <reaction evidence="1">
        <text>ATP + protein L-histidine = ADP + protein N-phospho-L-histidine.</text>
        <dbReference type="EC" id="2.7.13.3"/>
    </reaction>
</comment>
<accession>A0A1H7RDV2</accession>
<evidence type="ECO:0000313" key="6">
    <source>
        <dbReference type="Proteomes" id="UP000198990"/>
    </source>
</evidence>
<dbReference type="Gene3D" id="3.30.565.10">
    <property type="entry name" value="Histidine kinase-like ATPase, C-terminal domain"/>
    <property type="match status" value="1"/>
</dbReference>
<dbReference type="PRINTS" id="PR00344">
    <property type="entry name" value="BCTRLSENSOR"/>
</dbReference>
<reference evidence="6" key="1">
    <citation type="submission" date="2016-10" db="EMBL/GenBank/DDBJ databases">
        <authorList>
            <person name="Varghese N."/>
            <person name="Submissions S."/>
        </authorList>
    </citation>
    <scope>NUCLEOTIDE SEQUENCE [LARGE SCALE GENOMIC DNA]</scope>
    <source>
        <strain evidence="6">DSM 16471</strain>
    </source>
</reference>
<dbReference type="Proteomes" id="UP000198990">
    <property type="component" value="Unassembled WGS sequence"/>
</dbReference>
<dbReference type="InterPro" id="IPR003594">
    <property type="entry name" value="HATPase_dom"/>
</dbReference>
<dbReference type="CDD" id="cd00075">
    <property type="entry name" value="HATPase"/>
    <property type="match status" value="1"/>
</dbReference>
<dbReference type="RefSeq" id="WP_091623915.1">
    <property type="nucleotide sequence ID" value="NZ_FNZN01000004.1"/>
</dbReference>
<organism evidence="5 6">
    <name type="scientific">Maribacter orientalis</name>
    <dbReference type="NCBI Taxonomy" id="228957"/>
    <lineage>
        <taxon>Bacteria</taxon>
        <taxon>Pseudomonadati</taxon>
        <taxon>Bacteroidota</taxon>
        <taxon>Flavobacteriia</taxon>
        <taxon>Flavobacteriales</taxon>
        <taxon>Flavobacteriaceae</taxon>
        <taxon>Maribacter</taxon>
    </lineage>
</organism>
<evidence type="ECO:0000259" key="4">
    <source>
        <dbReference type="PROSITE" id="PS50109"/>
    </source>
</evidence>
<dbReference type="STRING" id="228957.SAMN04488008_104261"/>
<proteinExistence type="predicted"/>
<dbReference type="EC" id="2.7.13.3" evidence="2"/>
<dbReference type="OrthoDB" id="9810447at2"/>
<dbReference type="InterPro" id="IPR005467">
    <property type="entry name" value="His_kinase_dom"/>
</dbReference>
<evidence type="ECO:0000313" key="5">
    <source>
        <dbReference type="EMBL" id="SEL58490.1"/>
    </source>
</evidence>
<dbReference type="PANTHER" id="PTHR43547:SF2">
    <property type="entry name" value="HYBRID SIGNAL TRANSDUCTION HISTIDINE KINASE C"/>
    <property type="match status" value="1"/>
</dbReference>
<dbReference type="EMBL" id="FNZN01000004">
    <property type="protein sequence ID" value="SEL58490.1"/>
    <property type="molecule type" value="Genomic_DNA"/>
</dbReference>
<dbReference type="InterPro" id="IPR036890">
    <property type="entry name" value="HATPase_C_sf"/>
</dbReference>
<keyword evidence="6" id="KW-1185">Reference proteome</keyword>
<dbReference type="InterPro" id="IPR004358">
    <property type="entry name" value="Sig_transdc_His_kin-like_C"/>
</dbReference>
<dbReference type="GO" id="GO:0000155">
    <property type="term" value="F:phosphorelay sensor kinase activity"/>
    <property type="evidence" value="ECO:0007669"/>
    <property type="project" value="TreeGrafter"/>
</dbReference>
<dbReference type="PROSITE" id="PS50109">
    <property type="entry name" value="HIS_KIN"/>
    <property type="match status" value="1"/>
</dbReference>
<feature type="domain" description="Histidine kinase" evidence="4">
    <location>
        <begin position="1"/>
        <end position="120"/>
    </location>
</feature>
<protein>
    <recommendedName>
        <fullName evidence="2">histidine kinase</fullName>
        <ecNumber evidence="2">2.7.13.3</ecNumber>
    </recommendedName>
</protein>
<sequence>MGEPHFIGDKDQVEFVIRNLINNAIKFTPRKGIVNVSVTQTSNQIKISVSDTGVGMSSEFSKNLFSIEKPKGIPGTEGEKGSGLGLVLSSEFVKRNEGEIHVVSQETIGTTITVSFSSGRKTA</sequence>
<dbReference type="AlphaFoldDB" id="A0A1H7RDV2"/>
<keyword evidence="5" id="KW-0418">Kinase</keyword>